<dbReference type="PANTHER" id="PTHR45006:SF1">
    <property type="entry name" value="DNAJ-LIKE PROTEIN 1"/>
    <property type="match status" value="1"/>
</dbReference>
<evidence type="ECO:0000313" key="5">
    <source>
        <dbReference type="Proteomes" id="UP000256964"/>
    </source>
</evidence>
<dbReference type="GO" id="GO:0005829">
    <property type="term" value="C:cytosol"/>
    <property type="evidence" value="ECO:0007669"/>
    <property type="project" value="TreeGrafter"/>
</dbReference>
<dbReference type="AlphaFoldDB" id="A0A371DFA5"/>
<protein>
    <submittedName>
        <fullName evidence="4">DnaJ-domain-containing protein</fullName>
    </submittedName>
</protein>
<feature type="compositionally biased region" description="Low complexity" evidence="2">
    <location>
        <begin position="485"/>
        <end position="502"/>
    </location>
</feature>
<organism evidence="4 5">
    <name type="scientific">Lentinus brumalis</name>
    <dbReference type="NCBI Taxonomy" id="2498619"/>
    <lineage>
        <taxon>Eukaryota</taxon>
        <taxon>Fungi</taxon>
        <taxon>Dikarya</taxon>
        <taxon>Basidiomycota</taxon>
        <taxon>Agaricomycotina</taxon>
        <taxon>Agaricomycetes</taxon>
        <taxon>Polyporales</taxon>
        <taxon>Polyporaceae</taxon>
        <taxon>Lentinus</taxon>
    </lineage>
</organism>
<feature type="compositionally biased region" description="Low complexity" evidence="2">
    <location>
        <begin position="177"/>
        <end position="192"/>
    </location>
</feature>
<dbReference type="PROSITE" id="PS50076">
    <property type="entry name" value="DNAJ_2"/>
    <property type="match status" value="1"/>
</dbReference>
<dbReference type="STRING" id="139420.A0A371DFA5"/>
<dbReference type="SMART" id="SM00271">
    <property type="entry name" value="DnaJ"/>
    <property type="match status" value="1"/>
</dbReference>
<dbReference type="EMBL" id="KZ857395">
    <property type="protein sequence ID" value="RDX51229.1"/>
    <property type="molecule type" value="Genomic_DNA"/>
</dbReference>
<feature type="compositionally biased region" description="Basic and acidic residues" evidence="2">
    <location>
        <begin position="512"/>
        <end position="522"/>
    </location>
</feature>
<dbReference type="InterPro" id="IPR026894">
    <property type="entry name" value="DnaJ_X"/>
</dbReference>
<dbReference type="SUPFAM" id="SSF46565">
    <property type="entry name" value="Chaperone J-domain"/>
    <property type="match status" value="1"/>
</dbReference>
<keyword evidence="5" id="KW-1185">Reference proteome</keyword>
<dbReference type="InterPro" id="IPR001623">
    <property type="entry name" value="DnaJ_domain"/>
</dbReference>
<sequence length="531" mass="57729">MAPVETEFYDLLGVSVDVNETDLKKAYRKQAIKFHPDKNPSPDAEEKFKEISKAYQILSDPNLRAVYDKNGAKMTDTEGAPTMDDAAGFFANVFGGERFRDYIGEISLMKEMTSVASTMMTDEEKAEIEREMGEAGTPASPPPVSPTPTPAAAPASPLSPRPRPADGPLATGSALVPSPARSPSPISAASPGPGTPVPGLEKDSLASASKSPASSSTTNLKDKELQKEKEKEAHGKKRAKLSPEQKKKLQELEEERRKNMEERIETLSKKLVDRLRPFVEAQHPGAKDDPETAAFERRMRSEADDMKLESFGVELLHTIGNVYMMKATSFLKSRKFLGIPGFFSRLKEKGAMAKDAWGVIGSAIGVQQTIAEMEKLQLKGELAEEELRALEEDVTGKIMLASWRGTRFEVSQVLREVVDRVLKEPGVPDQVLYNRAKGLLLIGAVFKSTVPDETDEERRELERMVAEAAAGKSKHHQVRAAQRARQREAAAAQAAAHAAANAGSGSPPPRATAEKVHAEKETVQTPPAAAA</sequence>
<dbReference type="InterPro" id="IPR018253">
    <property type="entry name" value="DnaJ_domain_CS"/>
</dbReference>
<accession>A0A371DFA5</accession>
<keyword evidence="1" id="KW-0175">Coiled coil</keyword>
<dbReference type="PROSITE" id="PS00636">
    <property type="entry name" value="DNAJ_1"/>
    <property type="match status" value="1"/>
</dbReference>
<proteinExistence type="predicted"/>
<feature type="region of interest" description="Disordered" evidence="2">
    <location>
        <begin position="468"/>
        <end position="531"/>
    </location>
</feature>
<feature type="compositionally biased region" description="Pro residues" evidence="2">
    <location>
        <begin position="139"/>
        <end position="162"/>
    </location>
</feature>
<evidence type="ECO:0000313" key="4">
    <source>
        <dbReference type="EMBL" id="RDX51229.1"/>
    </source>
</evidence>
<feature type="coiled-coil region" evidence="1">
    <location>
        <begin position="366"/>
        <end position="393"/>
    </location>
</feature>
<dbReference type="GO" id="GO:0016558">
    <property type="term" value="P:protein import into peroxisome matrix"/>
    <property type="evidence" value="ECO:0007669"/>
    <property type="project" value="TreeGrafter"/>
</dbReference>
<dbReference type="Gene3D" id="1.10.287.110">
    <property type="entry name" value="DnaJ domain"/>
    <property type="match status" value="1"/>
</dbReference>
<evidence type="ECO:0000256" key="2">
    <source>
        <dbReference type="SAM" id="MobiDB-lite"/>
    </source>
</evidence>
<dbReference type="InterPro" id="IPR036869">
    <property type="entry name" value="J_dom_sf"/>
</dbReference>
<feature type="compositionally biased region" description="Basic residues" evidence="2">
    <location>
        <begin position="472"/>
        <end position="484"/>
    </location>
</feature>
<dbReference type="Pfam" id="PF14308">
    <property type="entry name" value="DnaJ-X"/>
    <property type="match status" value="1"/>
</dbReference>
<feature type="compositionally biased region" description="Basic and acidic residues" evidence="2">
    <location>
        <begin position="241"/>
        <end position="254"/>
    </location>
</feature>
<dbReference type="CDD" id="cd06257">
    <property type="entry name" value="DnaJ"/>
    <property type="match status" value="1"/>
</dbReference>
<reference evidence="4 5" key="1">
    <citation type="journal article" date="2018" name="Biotechnol. Biofuels">
        <title>Integrative visual omics of the white-rot fungus Polyporus brumalis exposes the biotechnological potential of its oxidative enzymes for delignifying raw plant biomass.</title>
        <authorList>
            <person name="Miyauchi S."/>
            <person name="Rancon A."/>
            <person name="Drula E."/>
            <person name="Hage H."/>
            <person name="Chaduli D."/>
            <person name="Favel A."/>
            <person name="Grisel S."/>
            <person name="Henrissat B."/>
            <person name="Herpoel-Gimbert I."/>
            <person name="Ruiz-Duenas F.J."/>
            <person name="Chevret D."/>
            <person name="Hainaut M."/>
            <person name="Lin J."/>
            <person name="Wang M."/>
            <person name="Pangilinan J."/>
            <person name="Lipzen A."/>
            <person name="Lesage-Meessen L."/>
            <person name="Navarro D."/>
            <person name="Riley R."/>
            <person name="Grigoriev I.V."/>
            <person name="Zhou S."/>
            <person name="Raouche S."/>
            <person name="Rosso M.N."/>
        </authorList>
    </citation>
    <scope>NUCLEOTIDE SEQUENCE [LARGE SCALE GENOMIC DNA]</scope>
    <source>
        <strain evidence="4 5">BRFM 1820</strain>
    </source>
</reference>
<feature type="region of interest" description="Disordered" evidence="2">
    <location>
        <begin position="128"/>
        <end position="254"/>
    </location>
</feature>
<dbReference type="InterPro" id="IPR052814">
    <property type="entry name" value="Peroxisomal_DnaJ"/>
</dbReference>
<gene>
    <name evidence="4" type="ORF">OH76DRAFT_1401529</name>
</gene>
<name>A0A371DFA5_9APHY</name>
<dbReference type="OrthoDB" id="552049at2759"/>
<dbReference type="Proteomes" id="UP000256964">
    <property type="component" value="Unassembled WGS sequence"/>
</dbReference>
<feature type="compositionally biased region" description="Basic and acidic residues" evidence="2">
    <location>
        <begin position="220"/>
        <end position="233"/>
    </location>
</feature>
<dbReference type="Pfam" id="PF00226">
    <property type="entry name" value="DnaJ"/>
    <property type="match status" value="1"/>
</dbReference>
<feature type="compositionally biased region" description="Low complexity" evidence="2">
    <location>
        <begin position="205"/>
        <end position="216"/>
    </location>
</feature>
<dbReference type="PANTHER" id="PTHR45006">
    <property type="entry name" value="DNAJ-LIKE PROTEIN 1"/>
    <property type="match status" value="1"/>
</dbReference>
<feature type="domain" description="J" evidence="3">
    <location>
        <begin position="7"/>
        <end position="71"/>
    </location>
</feature>
<evidence type="ECO:0000256" key="1">
    <source>
        <dbReference type="SAM" id="Coils"/>
    </source>
</evidence>
<evidence type="ECO:0000259" key="3">
    <source>
        <dbReference type="PROSITE" id="PS50076"/>
    </source>
</evidence>
<dbReference type="PRINTS" id="PR00625">
    <property type="entry name" value="JDOMAIN"/>
</dbReference>